<dbReference type="GO" id="GO:0002161">
    <property type="term" value="F:aminoacyl-tRNA deacylase activity"/>
    <property type="evidence" value="ECO:0007669"/>
    <property type="project" value="InterPro"/>
</dbReference>
<keyword evidence="4" id="KW-1185">Reference proteome</keyword>
<dbReference type="Proteomes" id="UP001161389">
    <property type="component" value="Unassembled WGS sequence"/>
</dbReference>
<dbReference type="InterPro" id="IPR007214">
    <property type="entry name" value="YbaK/aa-tRNA-synth-assoc-dom"/>
</dbReference>
<dbReference type="EMBL" id="BSNM01000003">
    <property type="protein sequence ID" value="GLQ30269.1"/>
    <property type="molecule type" value="Genomic_DNA"/>
</dbReference>
<dbReference type="CDD" id="cd04332">
    <property type="entry name" value="YbaK_like"/>
    <property type="match status" value="1"/>
</dbReference>
<protein>
    <recommendedName>
        <fullName evidence="2">YbaK/aminoacyl-tRNA synthetase-associated domain-containing protein</fullName>
    </recommendedName>
</protein>
<dbReference type="AlphaFoldDB" id="A0AA37W6S5"/>
<dbReference type="RefSeq" id="WP_284378918.1">
    <property type="nucleotide sequence ID" value="NZ_BSNM01000003.1"/>
</dbReference>
<dbReference type="InterPro" id="IPR036754">
    <property type="entry name" value="YbaK/aa-tRNA-synt-asso_dom_sf"/>
</dbReference>
<evidence type="ECO:0000259" key="2">
    <source>
        <dbReference type="Pfam" id="PF04073"/>
    </source>
</evidence>
<name>A0AA37W6S5_9GAMM</name>
<reference evidence="3" key="2">
    <citation type="submission" date="2023-01" db="EMBL/GenBank/DDBJ databases">
        <title>Draft genome sequence of Litoribrevibacter albus strain NBRC 110071.</title>
        <authorList>
            <person name="Sun Q."/>
            <person name="Mori K."/>
        </authorList>
    </citation>
    <scope>NUCLEOTIDE SEQUENCE</scope>
    <source>
        <strain evidence="3">NBRC 110071</strain>
    </source>
</reference>
<dbReference type="SUPFAM" id="SSF55826">
    <property type="entry name" value="YbaK/ProRS associated domain"/>
    <property type="match status" value="1"/>
</dbReference>
<feature type="compositionally biased region" description="Low complexity" evidence="1">
    <location>
        <begin position="153"/>
        <end position="163"/>
    </location>
</feature>
<feature type="region of interest" description="Disordered" evidence="1">
    <location>
        <begin position="152"/>
        <end position="175"/>
    </location>
</feature>
<accession>A0AA37W6S5</accession>
<feature type="domain" description="YbaK/aminoacyl-tRNA synthetase-associated" evidence="2">
    <location>
        <begin position="23"/>
        <end position="141"/>
    </location>
</feature>
<dbReference type="Pfam" id="PF04073">
    <property type="entry name" value="tRNA_edit"/>
    <property type="match status" value="1"/>
</dbReference>
<sequence length="175" mass="19238">MSIAHNLATYLNDQAIHYQTITHDESHTASDSARSANIPMHNMIKAILLKNGDNYLIALIPADHRLDIHNVNKTLSSHWSIASESELTKVFQDCIPGSIPAVPAAYHLSAIWSSCIADIDRIYMESGDDHALIGMSNRQFMSLIATQTHGDISHSSMSYPPSSAQFDAEDNGAEY</sequence>
<organism evidence="3 4">
    <name type="scientific">Litoribrevibacter albus</name>
    <dbReference type="NCBI Taxonomy" id="1473156"/>
    <lineage>
        <taxon>Bacteria</taxon>
        <taxon>Pseudomonadati</taxon>
        <taxon>Pseudomonadota</taxon>
        <taxon>Gammaproteobacteria</taxon>
        <taxon>Oceanospirillales</taxon>
        <taxon>Oceanospirillaceae</taxon>
        <taxon>Litoribrevibacter</taxon>
    </lineage>
</organism>
<reference evidence="3" key="1">
    <citation type="journal article" date="2014" name="Int. J. Syst. Evol. Microbiol.">
        <title>Complete genome sequence of Corynebacterium casei LMG S-19264T (=DSM 44701T), isolated from a smear-ripened cheese.</title>
        <authorList>
            <consortium name="US DOE Joint Genome Institute (JGI-PGF)"/>
            <person name="Walter F."/>
            <person name="Albersmeier A."/>
            <person name="Kalinowski J."/>
            <person name="Ruckert C."/>
        </authorList>
    </citation>
    <scope>NUCLEOTIDE SEQUENCE</scope>
    <source>
        <strain evidence="3">NBRC 110071</strain>
    </source>
</reference>
<gene>
    <name evidence="3" type="ORF">GCM10007876_07470</name>
</gene>
<dbReference type="Gene3D" id="3.90.960.10">
    <property type="entry name" value="YbaK/aminoacyl-tRNA synthetase-associated domain"/>
    <property type="match status" value="1"/>
</dbReference>
<evidence type="ECO:0000256" key="1">
    <source>
        <dbReference type="SAM" id="MobiDB-lite"/>
    </source>
</evidence>
<comment type="caution">
    <text evidence="3">The sequence shown here is derived from an EMBL/GenBank/DDBJ whole genome shotgun (WGS) entry which is preliminary data.</text>
</comment>
<evidence type="ECO:0000313" key="4">
    <source>
        <dbReference type="Proteomes" id="UP001161389"/>
    </source>
</evidence>
<evidence type="ECO:0000313" key="3">
    <source>
        <dbReference type="EMBL" id="GLQ30269.1"/>
    </source>
</evidence>
<proteinExistence type="predicted"/>